<dbReference type="GO" id="GO:0002764">
    <property type="term" value="P:immune response-regulating signaling pathway"/>
    <property type="evidence" value="ECO:0007669"/>
    <property type="project" value="TreeGrafter"/>
</dbReference>
<keyword evidence="2" id="KW-1015">Disulfide bond</keyword>
<reference evidence="7" key="1">
    <citation type="submission" date="2025-08" db="UniProtKB">
        <authorList>
            <consortium name="Ensembl"/>
        </authorList>
    </citation>
    <scope>IDENTIFICATION</scope>
</reference>
<evidence type="ECO:0000256" key="4">
    <source>
        <dbReference type="SAM" id="MobiDB-lite"/>
    </source>
</evidence>
<feature type="signal peptide" evidence="6">
    <location>
        <begin position="1"/>
        <end position="21"/>
    </location>
</feature>
<feature type="region of interest" description="Disordered" evidence="4">
    <location>
        <begin position="263"/>
        <end position="373"/>
    </location>
</feature>
<keyword evidence="5" id="KW-0472">Membrane</keyword>
<dbReference type="OMA" id="CEYHRIT"/>
<feature type="chain" id="PRO_5034357111" evidence="6">
    <location>
        <begin position="22"/>
        <end position="373"/>
    </location>
</feature>
<dbReference type="PANTHER" id="PTHR11738">
    <property type="entry name" value="MHC CLASS I NK CELL RECEPTOR"/>
    <property type="match status" value="1"/>
</dbReference>
<dbReference type="InterPro" id="IPR036179">
    <property type="entry name" value="Ig-like_dom_sf"/>
</dbReference>
<dbReference type="Ensembl" id="ENSCLAT00000001310.1">
    <property type="protein sequence ID" value="ENSCLAP00000001268.1"/>
    <property type="gene ID" value="ENSCLAG00000000967.1"/>
</dbReference>
<evidence type="ECO:0000256" key="5">
    <source>
        <dbReference type="SAM" id="Phobius"/>
    </source>
</evidence>
<dbReference type="InterPro" id="IPR013783">
    <property type="entry name" value="Ig-like_fold"/>
</dbReference>
<feature type="compositionally biased region" description="Basic and acidic residues" evidence="4">
    <location>
        <begin position="263"/>
        <end position="278"/>
    </location>
</feature>
<evidence type="ECO:0000313" key="7">
    <source>
        <dbReference type="Ensembl" id="ENSCLAP00000001268.1"/>
    </source>
</evidence>
<dbReference type="FunFam" id="2.60.40.10:FF:000049">
    <property type="entry name" value="Leukocyte immunoglobulin-like receptor subfamily B member 1"/>
    <property type="match status" value="2"/>
</dbReference>
<reference evidence="7" key="2">
    <citation type="submission" date="2025-09" db="UniProtKB">
        <authorList>
            <consortium name="Ensembl"/>
        </authorList>
    </citation>
    <scope>IDENTIFICATION</scope>
</reference>
<dbReference type="Gene3D" id="2.60.40.10">
    <property type="entry name" value="Immunoglobulins"/>
    <property type="match status" value="2"/>
</dbReference>
<evidence type="ECO:0000256" key="2">
    <source>
        <dbReference type="ARBA" id="ARBA00023157"/>
    </source>
</evidence>
<dbReference type="OrthoDB" id="9808644at2759"/>
<name>A0A8C2UK71_CHILA</name>
<accession>A0A8C2UK71</accession>
<gene>
    <name evidence="7" type="primary">LOC106147494</name>
</gene>
<keyword evidence="8" id="KW-1185">Reference proteome</keyword>
<proteinExistence type="predicted"/>
<evidence type="ECO:0000256" key="3">
    <source>
        <dbReference type="ARBA" id="ARBA00023319"/>
    </source>
</evidence>
<protein>
    <submittedName>
        <fullName evidence="7">Leukocyte immunoglobulin-like receptor subfamily A member 5</fullName>
    </submittedName>
</protein>
<dbReference type="Proteomes" id="UP000694398">
    <property type="component" value="Unassembled WGS sequence"/>
</dbReference>
<dbReference type="GeneID" id="106147494"/>
<dbReference type="GeneTree" id="ENSGT01100000263478"/>
<feature type="compositionally biased region" description="Polar residues" evidence="4">
    <location>
        <begin position="343"/>
        <end position="365"/>
    </location>
</feature>
<dbReference type="RefSeq" id="XP_013364769.1">
    <property type="nucleotide sequence ID" value="XM_013509315.1"/>
</dbReference>
<sequence>MTPTLTALFCLGLSLGPRTRAQAETLPIPRLWAEPGTVIPRGKPVTLWCEGILEAQQYYLEKEKIPVPWETKMTLESGNKANFSIPSMAQHYAGQYDCYYLSPSGLSLHSDPLELVVTGIYRKPRLSALPSPVVPAGGNVTLQCGSRVGFDRFILTEEGENKPSWTVESQRGRRGQVQAPFRVGPVTPGHQWIFRCYGFVWSIPQVWSEPSEPLELVIAGSTLGQVLQGYLKVLVGVSMPSSLLLLLLLLFFRYWQQERSRKADAAMKDTEPEDRAELDAQSPPGEDPQRVPYAQEKHSEPGREASLPSTMSGELLDTKDGQAGEARKMDTENSVPEGPEDVTYTQPGSWTLRQGTAAHPSSQDGTLPAEPSV</sequence>
<organism evidence="7 8">
    <name type="scientific">Chinchilla lanigera</name>
    <name type="common">Long-tailed chinchilla</name>
    <name type="synonym">Chinchilla villidera</name>
    <dbReference type="NCBI Taxonomy" id="34839"/>
    <lineage>
        <taxon>Eukaryota</taxon>
        <taxon>Metazoa</taxon>
        <taxon>Chordata</taxon>
        <taxon>Craniata</taxon>
        <taxon>Vertebrata</taxon>
        <taxon>Euteleostomi</taxon>
        <taxon>Mammalia</taxon>
        <taxon>Eutheria</taxon>
        <taxon>Euarchontoglires</taxon>
        <taxon>Glires</taxon>
        <taxon>Rodentia</taxon>
        <taxon>Hystricomorpha</taxon>
        <taxon>Chinchillidae</taxon>
        <taxon>Chinchilla</taxon>
    </lineage>
</organism>
<dbReference type="SUPFAM" id="SSF48726">
    <property type="entry name" value="Immunoglobulin"/>
    <property type="match status" value="2"/>
</dbReference>
<feature type="compositionally biased region" description="Basic and acidic residues" evidence="4">
    <location>
        <begin position="316"/>
        <end position="331"/>
    </location>
</feature>
<keyword evidence="3" id="KW-0393">Immunoglobulin domain</keyword>
<keyword evidence="1 6" id="KW-0732">Signal</keyword>
<dbReference type="GO" id="GO:0005886">
    <property type="term" value="C:plasma membrane"/>
    <property type="evidence" value="ECO:0007669"/>
    <property type="project" value="TreeGrafter"/>
</dbReference>
<feature type="transmembrane region" description="Helical" evidence="5">
    <location>
        <begin position="230"/>
        <end position="252"/>
    </location>
</feature>
<evidence type="ECO:0000256" key="1">
    <source>
        <dbReference type="ARBA" id="ARBA00022729"/>
    </source>
</evidence>
<dbReference type="PANTHER" id="PTHR11738:SF181">
    <property type="entry name" value="LEUKOCYTE IMMUNOGLOBULIN-LIKE RECEPTOR SUBFAMILY B MEMBER 4A-RELATED"/>
    <property type="match status" value="1"/>
</dbReference>
<dbReference type="InterPro" id="IPR050412">
    <property type="entry name" value="Ig-like_Receptors_ImmuneReg"/>
</dbReference>
<keyword evidence="5" id="KW-1133">Transmembrane helix</keyword>
<dbReference type="AlphaFoldDB" id="A0A8C2UK71"/>
<keyword evidence="5" id="KW-0812">Transmembrane</keyword>
<dbReference type="Pfam" id="PF13895">
    <property type="entry name" value="Ig_2"/>
    <property type="match status" value="1"/>
</dbReference>
<evidence type="ECO:0000256" key="6">
    <source>
        <dbReference type="SAM" id="SignalP"/>
    </source>
</evidence>
<evidence type="ECO:0000313" key="8">
    <source>
        <dbReference type="Proteomes" id="UP000694398"/>
    </source>
</evidence>